<evidence type="ECO:0000313" key="4">
    <source>
        <dbReference type="Proteomes" id="UP000308199"/>
    </source>
</evidence>
<reference evidence="3 4" key="1">
    <citation type="submission" date="2019-02" db="EMBL/GenBank/DDBJ databases">
        <title>Genome sequencing of the rare red list fungi Phellinidium pouzarii.</title>
        <authorList>
            <person name="Buettner E."/>
            <person name="Kellner H."/>
        </authorList>
    </citation>
    <scope>NUCLEOTIDE SEQUENCE [LARGE SCALE GENOMIC DNA]</scope>
    <source>
        <strain evidence="3 4">DSM 108285</strain>
    </source>
</reference>
<dbReference type="InterPro" id="IPR018712">
    <property type="entry name" value="Tle1-like_cat"/>
</dbReference>
<comment type="caution">
    <text evidence="3">The sequence shown here is derived from an EMBL/GenBank/DDBJ whole genome shotgun (WGS) entry which is preliminary data.</text>
</comment>
<evidence type="ECO:0000313" key="3">
    <source>
        <dbReference type="EMBL" id="THH07892.1"/>
    </source>
</evidence>
<feature type="domain" description="T6SS Phospholipase effector Tle1-like catalytic" evidence="2">
    <location>
        <begin position="84"/>
        <end position="500"/>
    </location>
</feature>
<dbReference type="Pfam" id="PF09994">
    <property type="entry name" value="T6SS_Tle1-like_cat"/>
    <property type="match status" value="1"/>
</dbReference>
<organism evidence="3 4">
    <name type="scientific">Phellinidium pouzarii</name>
    <dbReference type="NCBI Taxonomy" id="167371"/>
    <lineage>
        <taxon>Eukaryota</taxon>
        <taxon>Fungi</taxon>
        <taxon>Dikarya</taxon>
        <taxon>Basidiomycota</taxon>
        <taxon>Agaricomycotina</taxon>
        <taxon>Agaricomycetes</taxon>
        <taxon>Hymenochaetales</taxon>
        <taxon>Hymenochaetaceae</taxon>
        <taxon>Phellinidium</taxon>
    </lineage>
</organism>
<feature type="region of interest" description="Disordered" evidence="1">
    <location>
        <begin position="532"/>
        <end position="572"/>
    </location>
</feature>
<feature type="compositionally biased region" description="Basic and acidic residues" evidence="1">
    <location>
        <begin position="323"/>
        <end position="358"/>
    </location>
</feature>
<dbReference type="AlphaFoldDB" id="A0A4S4L8E7"/>
<evidence type="ECO:0000259" key="2">
    <source>
        <dbReference type="Pfam" id="PF09994"/>
    </source>
</evidence>
<dbReference type="Proteomes" id="UP000308199">
    <property type="component" value="Unassembled WGS sequence"/>
</dbReference>
<dbReference type="EMBL" id="SGPK01000122">
    <property type="protein sequence ID" value="THH07892.1"/>
    <property type="molecule type" value="Genomic_DNA"/>
</dbReference>
<feature type="compositionally biased region" description="Basic and acidic residues" evidence="1">
    <location>
        <begin position="548"/>
        <end position="570"/>
    </location>
</feature>
<feature type="compositionally biased region" description="Low complexity" evidence="1">
    <location>
        <begin position="384"/>
        <end position="400"/>
    </location>
</feature>
<feature type="compositionally biased region" description="Low complexity" evidence="1">
    <location>
        <begin position="7"/>
        <end position="30"/>
    </location>
</feature>
<protein>
    <recommendedName>
        <fullName evidence="2">T6SS Phospholipase effector Tle1-like catalytic domain-containing protein</fullName>
    </recommendedName>
</protein>
<evidence type="ECO:0000256" key="1">
    <source>
        <dbReference type="SAM" id="MobiDB-lite"/>
    </source>
</evidence>
<dbReference type="OrthoDB" id="3162439at2759"/>
<dbReference type="PANTHER" id="PTHR33840">
    <property type="match status" value="1"/>
</dbReference>
<proteinExistence type="predicted"/>
<feature type="region of interest" description="Disordered" evidence="1">
    <location>
        <begin position="1"/>
        <end position="31"/>
    </location>
</feature>
<accession>A0A4S4L8E7</accession>
<feature type="region of interest" description="Disordered" evidence="1">
    <location>
        <begin position="299"/>
        <end position="409"/>
    </location>
</feature>
<gene>
    <name evidence="3" type="ORF">EW145_g3071</name>
</gene>
<name>A0A4S4L8E7_9AGAM</name>
<keyword evidence="4" id="KW-1185">Reference proteome</keyword>
<sequence length="768" mass="85689">MSSPAVTSPSSHLPATPSSSSHTPTPSPLHIPNLTLVRAQWPRPPHLSVTSNRSAMSTDTAQSLNTEYHGPVIPPYHDKAFRGRTLVLCFDGTGDQFDLDNSNIIQFFSVLKKGDQNRQLVYYQSGIGTYSIPQVATPLYSRTSKIIDLMFAKNLNHHVMSGYKFLMQNYKEGDKICIFGFSRGAYTARALAGMVHKVGLLPTWNEQQVPFAYNMYKSDNGPGWAQSVAFKRTFSIDVDIEFVGVWDTVASVGLIPSSLPFTKSNTAIKVFRHALSLDEHRVKFRPSIYQRITADEARRGDFVPPQQRLGTSHSIARGRRQTKKYEVKETRGITETKEGRGVKGGKDVKETKESKETNEVDSETTEGGAAVSTSISTKATKIVRTSTDSSRRSGSGSRSRALLGSIKRSARNVQEKMGDVVERVSGDLERSKDKAKFENEELSPDSERDYLEQMYLDRSRTTDILEVWFAGCHCDVGGGSVPNSTPESLARIPLRWMIRECFLARTGIQFEADRLYDFGLDPTTLYPRVLKRPDASDDSVPPPVPPERFVKDQMGETKHGARTDGTEGRSRLGGACTTIADEKKKASCAPPLPRERTKDISTDGTLVDYHGDGVESKTGEVLHVYVEDASIVEKIPPTPSDEDDALHGMPTLGASKESPAIGTTTASATLPVSDYETEADKLDACSPIYDQLKLAKYWWLLEYLPVRERMQLADGTWKKKWIFNRGRPRVILQDEPLKVHRSVKMRMDATDLKYMPRFRFAKEPVWVD</sequence>
<dbReference type="PANTHER" id="PTHR33840:SF2">
    <property type="entry name" value="TLE1 PHOSPHOLIPASE DOMAIN-CONTAINING PROTEIN"/>
    <property type="match status" value="1"/>
</dbReference>